<keyword evidence="1" id="KW-0597">Phosphoprotein</keyword>
<gene>
    <name evidence="3" type="ORF">ACFSR1_01310</name>
</gene>
<dbReference type="InterPro" id="IPR001789">
    <property type="entry name" value="Sig_transdc_resp-reg_receiver"/>
</dbReference>
<protein>
    <submittedName>
        <fullName evidence="3">Response regulator</fullName>
    </submittedName>
</protein>
<dbReference type="PROSITE" id="PS50110">
    <property type="entry name" value="RESPONSE_REGULATORY"/>
    <property type="match status" value="1"/>
</dbReference>
<comment type="caution">
    <text evidence="3">The sequence shown here is derived from an EMBL/GenBank/DDBJ whole genome shotgun (WGS) entry which is preliminary data.</text>
</comment>
<feature type="domain" description="Response regulatory" evidence="2">
    <location>
        <begin position="6"/>
        <end position="128"/>
    </location>
</feature>
<dbReference type="PANTHER" id="PTHR43228:SF1">
    <property type="entry name" value="TWO-COMPONENT RESPONSE REGULATOR ARR22"/>
    <property type="match status" value="1"/>
</dbReference>
<keyword evidence="4" id="KW-1185">Reference proteome</keyword>
<sequence>MGKIKQVLLVDDSRATNFFNKTIIKKTDCVQEVLVAENGEEAIQFIKSGNVPEVIFLDINMPIMNGWEFLSEVQKFDKELTKTVVVLMIGAALNPEEEKLAYSFPYVKEFKEKMLTTKTVKEIVEKYFHKECKLIEQA</sequence>
<dbReference type="EMBL" id="JBHULE010000002">
    <property type="protein sequence ID" value="MFD2561285.1"/>
    <property type="molecule type" value="Genomic_DNA"/>
</dbReference>
<dbReference type="RefSeq" id="WP_378288865.1">
    <property type="nucleotide sequence ID" value="NZ_JBHULE010000002.1"/>
</dbReference>
<proteinExistence type="predicted"/>
<organism evidence="3 4">
    <name type="scientific">Aquimarina rubra</name>
    <dbReference type="NCBI Taxonomy" id="1920033"/>
    <lineage>
        <taxon>Bacteria</taxon>
        <taxon>Pseudomonadati</taxon>
        <taxon>Bacteroidota</taxon>
        <taxon>Flavobacteriia</taxon>
        <taxon>Flavobacteriales</taxon>
        <taxon>Flavobacteriaceae</taxon>
        <taxon>Aquimarina</taxon>
    </lineage>
</organism>
<evidence type="ECO:0000313" key="4">
    <source>
        <dbReference type="Proteomes" id="UP001597319"/>
    </source>
</evidence>
<reference evidence="4" key="1">
    <citation type="journal article" date="2019" name="Int. J. Syst. Evol. Microbiol.">
        <title>The Global Catalogue of Microorganisms (GCM) 10K type strain sequencing project: providing services to taxonomists for standard genome sequencing and annotation.</title>
        <authorList>
            <consortium name="The Broad Institute Genomics Platform"/>
            <consortium name="The Broad Institute Genome Sequencing Center for Infectious Disease"/>
            <person name="Wu L."/>
            <person name="Ma J."/>
        </authorList>
    </citation>
    <scope>NUCLEOTIDE SEQUENCE [LARGE SCALE GENOMIC DNA]</scope>
    <source>
        <strain evidence="4">KCTC 52274</strain>
    </source>
</reference>
<evidence type="ECO:0000256" key="1">
    <source>
        <dbReference type="PROSITE-ProRule" id="PRU00169"/>
    </source>
</evidence>
<name>A0ABW5L8R9_9FLAO</name>
<evidence type="ECO:0000259" key="2">
    <source>
        <dbReference type="PROSITE" id="PS50110"/>
    </source>
</evidence>
<dbReference type="InterPro" id="IPR052048">
    <property type="entry name" value="ST_Response_Regulator"/>
</dbReference>
<dbReference type="Proteomes" id="UP001597319">
    <property type="component" value="Unassembled WGS sequence"/>
</dbReference>
<dbReference type="Gene3D" id="3.40.50.2300">
    <property type="match status" value="1"/>
</dbReference>
<evidence type="ECO:0000313" key="3">
    <source>
        <dbReference type="EMBL" id="MFD2561285.1"/>
    </source>
</evidence>
<dbReference type="InterPro" id="IPR011006">
    <property type="entry name" value="CheY-like_superfamily"/>
</dbReference>
<accession>A0ABW5L8R9</accession>
<dbReference type="PANTHER" id="PTHR43228">
    <property type="entry name" value="TWO-COMPONENT RESPONSE REGULATOR"/>
    <property type="match status" value="1"/>
</dbReference>
<dbReference type="Pfam" id="PF00072">
    <property type="entry name" value="Response_reg"/>
    <property type="match status" value="1"/>
</dbReference>
<dbReference type="SUPFAM" id="SSF52172">
    <property type="entry name" value="CheY-like"/>
    <property type="match status" value="1"/>
</dbReference>
<feature type="modified residue" description="4-aspartylphosphate" evidence="1">
    <location>
        <position position="58"/>
    </location>
</feature>
<dbReference type="SMART" id="SM00448">
    <property type="entry name" value="REC"/>
    <property type="match status" value="1"/>
</dbReference>